<reference evidence="3" key="1">
    <citation type="journal article" date="2019" name="Int. J. Syst. Evol. Microbiol.">
        <title>The Global Catalogue of Microorganisms (GCM) 10K type strain sequencing project: providing services to taxonomists for standard genome sequencing and annotation.</title>
        <authorList>
            <consortium name="The Broad Institute Genomics Platform"/>
            <consortium name="The Broad Institute Genome Sequencing Center for Infectious Disease"/>
            <person name="Wu L."/>
            <person name="Ma J."/>
        </authorList>
    </citation>
    <scope>NUCLEOTIDE SEQUENCE [LARGE SCALE GENOMIC DNA]</scope>
    <source>
        <strain evidence="3">CGMCC 1.10759</strain>
    </source>
</reference>
<feature type="transmembrane region" description="Helical" evidence="1">
    <location>
        <begin position="7"/>
        <end position="28"/>
    </location>
</feature>
<dbReference type="Proteomes" id="UP001595904">
    <property type="component" value="Unassembled WGS sequence"/>
</dbReference>
<comment type="caution">
    <text evidence="2">The sequence shown here is derived from an EMBL/GenBank/DDBJ whole genome shotgun (WGS) entry which is preliminary data.</text>
</comment>
<sequence length="230" mass="25292">MNSFRGAGLKVAFVAMLLTVGGCSRFFVYDTYKPGVPSGEPGVLRLVNEDMALQVSFVSDLRFASFGGVGLPVVPVAAGPTSRPRKIEMNLLVTLPGGRPFSIAPVCLDPPVSRLCPQEVRVSNVSYFGKDAEDGRTRSVLDFFHPWTTNGKAPITDQDVFTHHLFRGKGPLQSVTVTLEYKYECGDRCPNEIFLSTDELLVVEGRQFGHGVQQLHWGRVKEYEPAMAIQ</sequence>
<keyword evidence="1" id="KW-1133">Transmembrane helix</keyword>
<keyword evidence="3" id="KW-1185">Reference proteome</keyword>
<gene>
    <name evidence="2" type="ORF">ACFPN2_09150</name>
</gene>
<dbReference type="RefSeq" id="WP_380596306.1">
    <property type="nucleotide sequence ID" value="NZ_JBHSDU010000003.1"/>
</dbReference>
<accession>A0ABV8SPJ8</accession>
<organism evidence="2 3">
    <name type="scientific">Steroidobacter flavus</name>
    <dbReference type="NCBI Taxonomy" id="1842136"/>
    <lineage>
        <taxon>Bacteria</taxon>
        <taxon>Pseudomonadati</taxon>
        <taxon>Pseudomonadota</taxon>
        <taxon>Gammaproteobacteria</taxon>
        <taxon>Steroidobacterales</taxon>
        <taxon>Steroidobacteraceae</taxon>
        <taxon>Steroidobacter</taxon>
    </lineage>
</organism>
<name>A0ABV8SPJ8_9GAMM</name>
<keyword evidence="1" id="KW-0812">Transmembrane</keyword>
<evidence type="ECO:0000313" key="3">
    <source>
        <dbReference type="Proteomes" id="UP001595904"/>
    </source>
</evidence>
<evidence type="ECO:0008006" key="4">
    <source>
        <dbReference type="Google" id="ProtNLM"/>
    </source>
</evidence>
<dbReference type="EMBL" id="JBHSDU010000003">
    <property type="protein sequence ID" value="MFC4309245.1"/>
    <property type="molecule type" value="Genomic_DNA"/>
</dbReference>
<protein>
    <recommendedName>
        <fullName evidence="4">Lipoprotein</fullName>
    </recommendedName>
</protein>
<keyword evidence="1" id="KW-0472">Membrane</keyword>
<evidence type="ECO:0000256" key="1">
    <source>
        <dbReference type="SAM" id="Phobius"/>
    </source>
</evidence>
<proteinExistence type="predicted"/>
<dbReference type="PROSITE" id="PS51257">
    <property type="entry name" value="PROKAR_LIPOPROTEIN"/>
    <property type="match status" value="1"/>
</dbReference>
<evidence type="ECO:0000313" key="2">
    <source>
        <dbReference type="EMBL" id="MFC4309245.1"/>
    </source>
</evidence>